<reference evidence="6" key="1">
    <citation type="submission" date="2014-09" db="EMBL/GenBank/DDBJ databases">
        <title>Genome sequence of the luminous mushroom Mycena chlorophos for searching fungal bioluminescence genes.</title>
        <authorList>
            <person name="Tanaka Y."/>
            <person name="Kasuga D."/>
            <person name="Oba Y."/>
            <person name="Hase S."/>
            <person name="Sato K."/>
            <person name="Oba Y."/>
            <person name="Sakakibara Y."/>
        </authorList>
    </citation>
    <scope>NUCLEOTIDE SEQUENCE</scope>
</reference>
<feature type="compositionally biased region" description="Basic and acidic residues" evidence="4">
    <location>
        <begin position="724"/>
        <end position="744"/>
    </location>
</feature>
<evidence type="ECO:0000256" key="1">
    <source>
        <dbReference type="ARBA" id="ARBA00004604"/>
    </source>
</evidence>
<evidence type="ECO:0000313" key="7">
    <source>
        <dbReference type="Proteomes" id="UP000815677"/>
    </source>
</evidence>
<evidence type="ECO:0000256" key="2">
    <source>
        <dbReference type="ARBA" id="ARBA00006856"/>
    </source>
</evidence>
<dbReference type="Pfam" id="PF02847">
    <property type="entry name" value="MA3"/>
    <property type="match status" value="1"/>
</dbReference>
<accession>A0ABQ0LKC4</accession>
<feature type="compositionally biased region" description="Acidic residues" evidence="4">
    <location>
        <begin position="867"/>
        <end position="877"/>
    </location>
</feature>
<dbReference type="InterPro" id="IPR050781">
    <property type="entry name" value="CWC22_splicing_factor"/>
</dbReference>
<dbReference type="PANTHER" id="PTHR18034:SF4">
    <property type="entry name" value="NUCLEOLAR MIF4G DOMAIN-CONTAINING PROTEIN 1"/>
    <property type="match status" value="1"/>
</dbReference>
<evidence type="ECO:0000259" key="5">
    <source>
        <dbReference type="PROSITE" id="PS51366"/>
    </source>
</evidence>
<dbReference type="PROSITE" id="PS51366">
    <property type="entry name" value="MI"/>
    <property type="match status" value="1"/>
</dbReference>
<dbReference type="PANTHER" id="PTHR18034">
    <property type="entry name" value="CELL CYCLE CONTROL PROTEIN CWF22-RELATED"/>
    <property type="match status" value="1"/>
</dbReference>
<dbReference type="Proteomes" id="UP000815677">
    <property type="component" value="Unassembled WGS sequence"/>
</dbReference>
<comment type="similarity">
    <text evidence="2">Belongs to the CWC22 family.</text>
</comment>
<dbReference type="InterPro" id="IPR003891">
    <property type="entry name" value="Initiation_fac_eIF4g_MI"/>
</dbReference>
<feature type="compositionally biased region" description="Low complexity" evidence="4">
    <location>
        <begin position="326"/>
        <end position="339"/>
    </location>
</feature>
<dbReference type="Gene3D" id="1.25.40.180">
    <property type="match status" value="1"/>
</dbReference>
<sequence>MSHPVLAAPVPPRRLPPLETHWPLSDAGLPSPRSTRSSPFVPRRRTRTLSSFATVQRRSRLVTAIRHPPVLAALLSHLPWAATWALLNTCRDARDFFACTELKDVVLARFIPAYMACVQCSDSFRVQDVPITLGDLNLLMISSSVILHRYPMLALQWLSRLLPEVDRAEREQTARLVDLALAHSRFVLFLQALAHSSLLPPPPDQDDFDNWPPRPVGPGLRQLKFPAPLSSTTPTIEVPPAPKSAPPTMAGRKSRESELSRSLTSRSRRLSIFGGHKVPLPPASEPRSLKHYSSGWRQAALRMSSSGSDDEWGLKTLERPHRRFASSNLSSDSSSSSSSPTPPFSRSPTMEVVSPIRRFHSIHDLGFATSRTRAPVLRVFVPCSRLDERSIALCEDQLADAGLRNHLSTGDIVCNLGFVPPPSPAQSRPGSSDGLPDSARSDRSHRRKWLLFNGEALVPFFPPAPLPLSNPFILPSPFYYSHIAPPQTNPVFVIRSFPACDDIPQFTLVNTTARVRSPHSPAGFASVKQFKWTARVWRPVAQEDDIGFGWQGEWVLEGDGTREGQAILVDCLRGVVGPWREWELVREKCNGDRLWFRLLRTIMPKRTPFAEKLPNTELGVEVFGRVCGAVMRNLKKTSTTRLPQTLVDELQGKSEENGARHQKRSNKAQPARKELRKQQRLGVKQRKAQFFSAPPPQAAQPPPLAAAQSVAPKPHSQPTAAAKRASEQVDHAESPPRKKARLEEGAAPQGKPKSILKKTALEKIVDRQARPAASSLPAKLPRTQREKEEDAYIAYLEGQLGYDRKKKGKEDDGLDDLFDFAESLEFGGAGDVLEDGMAASDEESSEDDVSEDGEDEEDEWGGVGSGADEESASEETEPPPKPSTGTAYVPPHLRKTQNEPDSELQLKLTRQLKGQLNRMTEQNIASILDSIEEIYRKNRRNDVTTTLTTLIIDGIASHSSLLDSFVVLYAAFVSSLHKIIGIEFAAHFVQSVVSAYEQHYANLGTPDPTVPDAPTPKECSNLIVLVSELYNFQVISCVLVYDIIRGLLETELTEYNVDLLLKIVRNSGQQLRQDDPSSLKDIIQIVQGKTSEHTDTLSSRTRFMVETLSNLKNNKIKRNVTLNQGHDAVERMKKFLVGLGKSRHVLAHEPLRVSLKDLHSAESKGKWWLVGAAWGGDPLVDRQVQANESQATTSSESAKGEMGDSALLKLARKQGMNTDIRRSIFVVLMSSDDYVDACERLSQLNLTEVQQREIVRVLLHCCGNEKTYNPYYTLVCQHLCRSSHSYKITLQFCLWDFLRDLGEVNVGGAEIVKNLKDDDGFDLKSVSSTRLANVAKAYGWWIAKDCVTLAILKPVDFTALKAQSKSFLGELFTNIFIYSQTASPIITANTAPTARNRGSIEEIFVKATRIEALAMGLLYFLTETLGDAESELVRWASGIAKDTLRTGVDIVPSL</sequence>
<feature type="region of interest" description="Disordered" evidence="4">
    <location>
        <begin position="17"/>
        <end position="41"/>
    </location>
</feature>
<keyword evidence="3" id="KW-0539">Nucleus</keyword>
<comment type="subcellular location">
    <subcellularLocation>
        <location evidence="1">Nucleus</location>
        <location evidence="1">Nucleolus</location>
    </subcellularLocation>
</comment>
<protein>
    <submittedName>
        <fullName evidence="6">MIF4G/MA4-domain-containing protein</fullName>
    </submittedName>
</protein>
<organism evidence="6 7">
    <name type="scientific">Mycena chlorophos</name>
    <name type="common">Agaric fungus</name>
    <name type="synonym">Agaricus chlorophos</name>
    <dbReference type="NCBI Taxonomy" id="658473"/>
    <lineage>
        <taxon>Eukaryota</taxon>
        <taxon>Fungi</taxon>
        <taxon>Dikarya</taxon>
        <taxon>Basidiomycota</taxon>
        <taxon>Agaricomycotina</taxon>
        <taxon>Agaricomycetes</taxon>
        <taxon>Agaricomycetidae</taxon>
        <taxon>Agaricales</taxon>
        <taxon>Marasmiineae</taxon>
        <taxon>Mycenaceae</taxon>
        <taxon>Mycena</taxon>
    </lineage>
</organism>
<feature type="compositionally biased region" description="Pro residues" evidence="4">
    <location>
        <begin position="693"/>
        <end position="704"/>
    </location>
</feature>
<evidence type="ECO:0000313" key="6">
    <source>
        <dbReference type="EMBL" id="GAT50977.1"/>
    </source>
</evidence>
<dbReference type="InterPro" id="IPR003890">
    <property type="entry name" value="MIF4G-like_typ-3"/>
</dbReference>
<gene>
    <name evidence="6" type="ORF">MCHLO_08160</name>
</gene>
<feature type="region of interest" description="Disordered" evidence="4">
    <location>
        <begin position="837"/>
        <end position="903"/>
    </location>
</feature>
<dbReference type="SUPFAM" id="SSF48371">
    <property type="entry name" value="ARM repeat"/>
    <property type="match status" value="1"/>
</dbReference>
<dbReference type="Pfam" id="PF02854">
    <property type="entry name" value="MIF4G"/>
    <property type="match status" value="1"/>
</dbReference>
<dbReference type="SMART" id="SM00544">
    <property type="entry name" value="MA3"/>
    <property type="match status" value="1"/>
</dbReference>
<feature type="region of interest" description="Disordered" evidence="4">
    <location>
        <begin position="201"/>
        <end position="291"/>
    </location>
</feature>
<feature type="region of interest" description="Disordered" evidence="4">
    <location>
        <begin position="325"/>
        <end position="349"/>
    </location>
</feature>
<feature type="compositionally biased region" description="Basic residues" evidence="4">
    <location>
        <begin position="678"/>
        <end position="687"/>
    </location>
</feature>
<name>A0ABQ0LKC4_MYCCL</name>
<evidence type="ECO:0000256" key="4">
    <source>
        <dbReference type="SAM" id="MobiDB-lite"/>
    </source>
</evidence>
<feature type="region of interest" description="Disordered" evidence="4">
    <location>
        <begin position="645"/>
        <end position="788"/>
    </location>
</feature>
<dbReference type="EMBL" id="DF846785">
    <property type="protein sequence ID" value="GAT50977.1"/>
    <property type="molecule type" value="Genomic_DNA"/>
</dbReference>
<evidence type="ECO:0000256" key="3">
    <source>
        <dbReference type="ARBA" id="ARBA00023242"/>
    </source>
</evidence>
<feature type="compositionally biased region" description="Basic and acidic residues" evidence="4">
    <location>
        <begin position="759"/>
        <end position="769"/>
    </location>
</feature>
<dbReference type="InterPro" id="IPR016024">
    <property type="entry name" value="ARM-type_fold"/>
</dbReference>
<proteinExistence type="inferred from homology"/>
<feature type="compositionally biased region" description="Acidic residues" evidence="4">
    <location>
        <begin position="840"/>
        <end position="860"/>
    </location>
</feature>
<keyword evidence="7" id="KW-1185">Reference proteome</keyword>
<feature type="compositionally biased region" description="Basic and acidic residues" evidence="4">
    <location>
        <begin position="650"/>
        <end position="659"/>
    </location>
</feature>
<dbReference type="SMART" id="SM00543">
    <property type="entry name" value="MIF4G"/>
    <property type="match status" value="1"/>
</dbReference>
<feature type="domain" description="MI" evidence="5">
    <location>
        <begin position="1219"/>
        <end position="1357"/>
    </location>
</feature>